<keyword evidence="3" id="KW-1185">Reference proteome</keyword>
<dbReference type="EMBL" id="QMDX01000013">
    <property type="protein sequence ID" value="TSD09392.1"/>
    <property type="molecule type" value="Genomic_DNA"/>
</dbReference>
<dbReference type="RefSeq" id="WP_144263128.1">
    <property type="nucleotide sequence ID" value="NZ_QMDX01000013.1"/>
</dbReference>
<name>A0A554MW86_9EURY</name>
<evidence type="ECO:0000313" key="2">
    <source>
        <dbReference type="EMBL" id="TSD09392.1"/>
    </source>
</evidence>
<protein>
    <recommendedName>
        <fullName evidence="4">DUF1102 domain-containing protein</fullName>
    </recommendedName>
</protein>
<accession>A0A554MW86</accession>
<reference evidence="2 3" key="1">
    <citation type="submission" date="2018-06" db="EMBL/GenBank/DDBJ databases">
        <title>Natronomonas sp. F16-60 a new haloarchaeon isolated from a solar saltern of Isla Cristina, Huelva, Spain.</title>
        <authorList>
            <person name="Duran-Viseras A."/>
            <person name="Sanchez-Porro C."/>
            <person name="Ventosa A."/>
        </authorList>
    </citation>
    <scope>NUCLEOTIDE SEQUENCE [LARGE SCALE GENOMIC DNA]</scope>
    <source>
        <strain evidence="2 3">F16-60</strain>
    </source>
</reference>
<dbReference type="OrthoDB" id="269319at2157"/>
<dbReference type="InParanoid" id="A0A554MW86"/>
<proteinExistence type="predicted"/>
<comment type="caution">
    <text evidence="2">The sequence shown here is derived from an EMBL/GenBank/DDBJ whole genome shotgun (WGS) entry which is preliminary data.</text>
</comment>
<evidence type="ECO:0008006" key="4">
    <source>
        <dbReference type="Google" id="ProtNLM"/>
    </source>
</evidence>
<dbReference type="Proteomes" id="UP000319894">
    <property type="component" value="Unassembled WGS sequence"/>
</dbReference>
<evidence type="ECO:0000256" key="1">
    <source>
        <dbReference type="SAM" id="MobiDB-lite"/>
    </source>
</evidence>
<gene>
    <name evidence="2" type="ORF">DP107_15900</name>
</gene>
<feature type="region of interest" description="Disordered" evidence="1">
    <location>
        <begin position="289"/>
        <end position="312"/>
    </location>
</feature>
<feature type="compositionally biased region" description="Polar residues" evidence="1">
    <location>
        <begin position="301"/>
        <end position="312"/>
    </location>
</feature>
<evidence type="ECO:0000313" key="3">
    <source>
        <dbReference type="Proteomes" id="UP000319894"/>
    </source>
</evidence>
<sequence length="312" mass="33369">MNRRKYIAALGSVAAGSAFAIGSSASIDIWADRETSIDVVRDTDGLISFSTEGSENSQFATTDGGTLGIDLSRASDAEGVTGFNVGARTTIDDIFRIRNQAGSDQVVWIKDTTDDGNDLLGDEGPLHFFRGPLRITSTENGALGARRRVFSQIDPVPGTPDAQQRLTITGLVPAQANISPDPSNTQRQAWINQGHPVTVVKADGPAITDEFRTNRFNNPTDSNNVFLDRGVVVGNSQGRYFLEPGEEMVVGIDADFRGFSLDGDDDLVGPDGTSYTDPLPDEIQIVSRGPDDARNLATGDTEFNTVPGTDEE</sequence>
<organism evidence="2 3">
    <name type="scientific">Haloglomus irregulare</name>
    <dbReference type="NCBI Taxonomy" id="2234134"/>
    <lineage>
        <taxon>Archaea</taxon>
        <taxon>Methanobacteriati</taxon>
        <taxon>Methanobacteriota</taxon>
        <taxon>Stenosarchaea group</taxon>
        <taxon>Halobacteria</taxon>
        <taxon>Halobacteriales</taxon>
        <taxon>Natronomonadaceae</taxon>
        <taxon>Haloglomus</taxon>
    </lineage>
</organism>
<dbReference type="AlphaFoldDB" id="A0A554MW86"/>